<protein>
    <submittedName>
        <fullName evidence="1">Uncharacterized protein</fullName>
    </submittedName>
</protein>
<organism evidence="1 2">
    <name type="scientific">Knufia fluminis</name>
    <dbReference type="NCBI Taxonomy" id="191047"/>
    <lineage>
        <taxon>Eukaryota</taxon>
        <taxon>Fungi</taxon>
        <taxon>Dikarya</taxon>
        <taxon>Ascomycota</taxon>
        <taxon>Pezizomycotina</taxon>
        <taxon>Eurotiomycetes</taxon>
        <taxon>Chaetothyriomycetidae</taxon>
        <taxon>Chaetothyriales</taxon>
        <taxon>Trichomeriaceae</taxon>
        <taxon>Knufia</taxon>
    </lineage>
</organism>
<keyword evidence="2" id="KW-1185">Reference proteome</keyword>
<reference evidence="1 2" key="1">
    <citation type="submission" date="2022-12" db="EMBL/GenBank/DDBJ databases">
        <title>Genomic features and morphological characterization of a novel Knufia sp. strain isolated from spacecraft assembly facility.</title>
        <authorList>
            <person name="Teixeira M."/>
            <person name="Chander A.M."/>
            <person name="Stajich J.E."/>
            <person name="Venkateswaran K."/>
        </authorList>
    </citation>
    <scope>NUCLEOTIDE SEQUENCE [LARGE SCALE GENOMIC DNA]</scope>
    <source>
        <strain evidence="1 2">FJI-L2-BK-P2</strain>
    </source>
</reference>
<dbReference type="AlphaFoldDB" id="A0AAN8EAD5"/>
<dbReference type="Proteomes" id="UP001316803">
    <property type="component" value="Unassembled WGS sequence"/>
</dbReference>
<name>A0AAN8EAD5_9EURO</name>
<evidence type="ECO:0000313" key="2">
    <source>
        <dbReference type="Proteomes" id="UP001316803"/>
    </source>
</evidence>
<dbReference type="EMBL" id="JAKLMC020000030">
    <property type="protein sequence ID" value="KAK5949953.1"/>
    <property type="molecule type" value="Genomic_DNA"/>
</dbReference>
<proteinExistence type="predicted"/>
<comment type="caution">
    <text evidence="1">The sequence shown here is derived from an EMBL/GenBank/DDBJ whole genome shotgun (WGS) entry which is preliminary data.</text>
</comment>
<sequence>MTASPYLLHITSRPTVVSDTLWKKWYSTEHLPDLVNAKVVTRATLYEEIPTPMKPNPTEPRKFLAIYQTDRADPIMSKEYGNVSQTSELFTTEGGTNSNGDNGDFDGRNYELIDVFDPLKNGQKPSPQLFTVEACPSDDQDYDAFMSQEHLPMISKTPGYRRSLRYKLGSVQTPITHGEPFPFMTIHELDDTVKAITSEESQKAHATEWTAKRLAEDQFVTRGWKLVCAEGWN</sequence>
<evidence type="ECO:0000313" key="1">
    <source>
        <dbReference type="EMBL" id="KAK5949953.1"/>
    </source>
</evidence>
<gene>
    <name evidence="1" type="ORF">OHC33_008914</name>
</gene>
<accession>A0AAN8EAD5</accession>